<dbReference type="RefSeq" id="WP_184065351.1">
    <property type="nucleotide sequence ID" value="NZ_JACHNZ010000006.1"/>
</dbReference>
<keyword evidence="4 10" id="KW-0812">Transmembrane</keyword>
<dbReference type="Pfam" id="PF00924">
    <property type="entry name" value="MS_channel_2nd"/>
    <property type="match status" value="1"/>
</dbReference>
<organism evidence="12 13">
    <name type="scientific">Sphingosinicella soli</name>
    <dbReference type="NCBI Taxonomy" id="333708"/>
    <lineage>
        <taxon>Bacteria</taxon>
        <taxon>Pseudomonadati</taxon>
        <taxon>Pseudomonadota</taxon>
        <taxon>Alphaproteobacteria</taxon>
        <taxon>Sphingomonadales</taxon>
        <taxon>Sphingosinicellaceae</taxon>
        <taxon>Sphingosinicella</taxon>
    </lineage>
</organism>
<keyword evidence="3" id="KW-0997">Cell inner membrane</keyword>
<protein>
    <recommendedName>
        <fullName evidence="8">Mechanosensing system component YbdG</fullName>
    </recommendedName>
    <alternativeName>
        <fullName evidence="9">Mechanosensitive channel homolog YbdG</fullName>
    </alternativeName>
</protein>
<accession>A0A7W7AZG5</accession>
<comment type="subcellular location">
    <subcellularLocation>
        <location evidence="1">Cell inner membrane</location>
        <topology evidence="1">Multi-pass membrane protein</topology>
    </subcellularLocation>
</comment>
<keyword evidence="5 10" id="KW-1133">Transmembrane helix</keyword>
<dbReference type="InterPro" id="IPR023408">
    <property type="entry name" value="MscS_beta-dom_sf"/>
</dbReference>
<evidence type="ECO:0000259" key="11">
    <source>
        <dbReference type="Pfam" id="PF00924"/>
    </source>
</evidence>
<evidence type="ECO:0000256" key="6">
    <source>
        <dbReference type="ARBA" id="ARBA00023016"/>
    </source>
</evidence>
<dbReference type="InterPro" id="IPR006685">
    <property type="entry name" value="MscS_channel_2nd"/>
</dbReference>
<evidence type="ECO:0000256" key="10">
    <source>
        <dbReference type="SAM" id="Phobius"/>
    </source>
</evidence>
<dbReference type="EMBL" id="JACHNZ010000006">
    <property type="protein sequence ID" value="MBB4631167.1"/>
    <property type="molecule type" value="Genomic_DNA"/>
</dbReference>
<feature type="transmembrane region" description="Helical" evidence="10">
    <location>
        <begin position="66"/>
        <end position="85"/>
    </location>
</feature>
<evidence type="ECO:0000256" key="9">
    <source>
        <dbReference type="ARBA" id="ARBA00093659"/>
    </source>
</evidence>
<reference evidence="12 13" key="1">
    <citation type="submission" date="2020-08" db="EMBL/GenBank/DDBJ databases">
        <title>Genomic Encyclopedia of Type Strains, Phase IV (KMG-IV): sequencing the most valuable type-strain genomes for metagenomic binning, comparative biology and taxonomic classification.</title>
        <authorList>
            <person name="Goeker M."/>
        </authorList>
    </citation>
    <scope>NUCLEOTIDE SEQUENCE [LARGE SCALE GENOMIC DNA]</scope>
    <source>
        <strain evidence="12 13">DSM 17328</strain>
    </source>
</reference>
<evidence type="ECO:0000313" key="12">
    <source>
        <dbReference type="EMBL" id="MBB4631167.1"/>
    </source>
</evidence>
<dbReference type="PANTHER" id="PTHR30414:SF0">
    <property type="entry name" value="MINICONDUCTANCE MECHANOSENSITIVE CHANNEL YBDG"/>
    <property type="match status" value="1"/>
</dbReference>
<feature type="transmembrane region" description="Helical" evidence="10">
    <location>
        <begin position="97"/>
        <end position="116"/>
    </location>
</feature>
<comment type="caution">
    <text evidence="12">The sequence shown here is derived from an EMBL/GenBank/DDBJ whole genome shotgun (WGS) entry which is preliminary data.</text>
</comment>
<evidence type="ECO:0000256" key="8">
    <source>
        <dbReference type="ARBA" id="ARBA00093630"/>
    </source>
</evidence>
<dbReference type="InterPro" id="IPR030192">
    <property type="entry name" value="YbdG"/>
</dbReference>
<evidence type="ECO:0000256" key="1">
    <source>
        <dbReference type="ARBA" id="ARBA00004429"/>
    </source>
</evidence>
<keyword evidence="2" id="KW-1003">Cell membrane</keyword>
<feature type="transmembrane region" description="Helical" evidence="10">
    <location>
        <begin position="137"/>
        <end position="155"/>
    </location>
</feature>
<name>A0A7W7AZG5_9SPHN</name>
<feature type="domain" description="Mechanosensitive ion channel MscS" evidence="11">
    <location>
        <begin position="179"/>
        <end position="247"/>
    </location>
</feature>
<gene>
    <name evidence="12" type="ORF">GGQ98_000774</name>
</gene>
<evidence type="ECO:0000256" key="4">
    <source>
        <dbReference type="ARBA" id="ARBA00022692"/>
    </source>
</evidence>
<evidence type="ECO:0000256" key="7">
    <source>
        <dbReference type="ARBA" id="ARBA00023136"/>
    </source>
</evidence>
<dbReference type="GO" id="GO:0071470">
    <property type="term" value="P:cellular response to osmotic stress"/>
    <property type="evidence" value="ECO:0007669"/>
    <property type="project" value="InterPro"/>
</dbReference>
<evidence type="ECO:0000256" key="3">
    <source>
        <dbReference type="ARBA" id="ARBA00022519"/>
    </source>
</evidence>
<keyword evidence="7 10" id="KW-0472">Membrane</keyword>
<feature type="transmembrane region" description="Helical" evidence="10">
    <location>
        <begin position="161"/>
        <end position="188"/>
    </location>
</feature>
<keyword evidence="13" id="KW-1185">Reference proteome</keyword>
<dbReference type="PANTHER" id="PTHR30414">
    <property type="entry name" value="MINICONDUCTANCE MECHANOSENSITIVE CHANNEL YBDG"/>
    <property type="match status" value="1"/>
</dbReference>
<dbReference type="Proteomes" id="UP000566324">
    <property type="component" value="Unassembled WGS sequence"/>
</dbReference>
<feature type="transmembrane region" description="Helical" evidence="10">
    <location>
        <begin position="14"/>
        <end position="35"/>
    </location>
</feature>
<keyword evidence="6" id="KW-0346">Stress response</keyword>
<evidence type="ECO:0000256" key="5">
    <source>
        <dbReference type="ARBA" id="ARBA00022989"/>
    </source>
</evidence>
<dbReference type="GO" id="GO:0008381">
    <property type="term" value="F:mechanosensitive monoatomic ion channel activity"/>
    <property type="evidence" value="ECO:0007669"/>
    <property type="project" value="InterPro"/>
</dbReference>
<evidence type="ECO:0000313" key="13">
    <source>
        <dbReference type="Proteomes" id="UP000566324"/>
    </source>
</evidence>
<dbReference type="GO" id="GO:0005886">
    <property type="term" value="C:plasma membrane"/>
    <property type="evidence" value="ECO:0007669"/>
    <property type="project" value="UniProtKB-SubCell"/>
</dbReference>
<dbReference type="InterPro" id="IPR010920">
    <property type="entry name" value="LSM_dom_sf"/>
</dbReference>
<dbReference type="Gene3D" id="2.30.30.60">
    <property type="match status" value="1"/>
</dbReference>
<sequence length="407" mass="45169">MIFAFVSAFADQPWLQTLVALAILATVAAFANWLAKVIVLQGLNRALALTRFGEETHTLSRIAWRLSYLIPAIIVQMGISAVPHLTDTAITLTRNVAVAFSIVTVAMTISAALSLLNDVYQRREDAGERPIKGYVQVGKILVYCAAAVLVVSALMDRSPLILLSGLGALAAVLMLVFQDTILSLVASIQITSNDMLRVGDWIEMPGQSADGDVIDIALHTVKVRNWDKTITTIPTSRLIKESFKNWRGMSDSGVRRIKRALLIDQTSVRFVDDDKVGALRRFALIAPYLAEKQTEIERWNRQRKASDAVNSRRLTNLGTFRHYVEAYLHAHQDIAEGQTTMVRQLAPASMGLPLEIYCFTSTTAWTEYEAIQSDIFDHMIAIMPEFGLRLFQEPAGHDLAEITRRAA</sequence>
<proteinExistence type="predicted"/>
<dbReference type="SUPFAM" id="SSF50182">
    <property type="entry name" value="Sm-like ribonucleoproteins"/>
    <property type="match status" value="1"/>
</dbReference>
<dbReference type="FunFam" id="2.30.30.60:FF:000002">
    <property type="entry name" value="Mechanosensitive ion channel family protein"/>
    <property type="match status" value="1"/>
</dbReference>
<dbReference type="AlphaFoldDB" id="A0A7W7AZG5"/>
<evidence type="ECO:0000256" key="2">
    <source>
        <dbReference type="ARBA" id="ARBA00022475"/>
    </source>
</evidence>